<dbReference type="GO" id="GO:0080008">
    <property type="term" value="C:Cul4-RING E3 ubiquitin ligase complex"/>
    <property type="evidence" value="ECO:0007669"/>
    <property type="project" value="TreeGrafter"/>
</dbReference>
<proteinExistence type="inferred from homology"/>
<evidence type="ECO:0000256" key="1">
    <source>
        <dbReference type="ARBA" id="ARBA00008042"/>
    </source>
</evidence>
<dbReference type="AlphaFoldDB" id="A0A9P0JLD5"/>
<accession>A0A9P0JLD5</accession>
<sequence length="98" mass="11572">MSVAQFLEGLPSYNENNFTKFHVDNNNRSPLKRPSVYVPTKDFPSEQIIVTEKTSILLKYIQQHWDKKVNTCVKKRDSNTQSDEPVRKRPRTEYSRID</sequence>
<evidence type="ECO:0000256" key="4">
    <source>
        <dbReference type="SAM" id="MobiDB-lite"/>
    </source>
</evidence>
<dbReference type="Pfam" id="PF10172">
    <property type="entry name" value="DDA1"/>
    <property type="match status" value="1"/>
</dbReference>
<organism evidence="6 7">
    <name type="scientific">Acanthoscelides obtectus</name>
    <name type="common">Bean weevil</name>
    <name type="synonym">Bruchus obtectus</name>
    <dbReference type="NCBI Taxonomy" id="200917"/>
    <lineage>
        <taxon>Eukaryota</taxon>
        <taxon>Metazoa</taxon>
        <taxon>Ecdysozoa</taxon>
        <taxon>Arthropoda</taxon>
        <taxon>Hexapoda</taxon>
        <taxon>Insecta</taxon>
        <taxon>Pterygota</taxon>
        <taxon>Neoptera</taxon>
        <taxon>Endopterygota</taxon>
        <taxon>Coleoptera</taxon>
        <taxon>Polyphaga</taxon>
        <taxon>Cucujiformia</taxon>
        <taxon>Chrysomeloidea</taxon>
        <taxon>Chrysomelidae</taxon>
        <taxon>Bruchinae</taxon>
        <taxon>Bruchini</taxon>
        <taxon>Acanthoscelides</taxon>
    </lineage>
</organism>
<comment type="function">
    <text evidence="3">Functions as a component of numerous distinct DCX (DDB1-CUL4-X-box) E3 ubiquitin-protein ligase complexes which mediate the ubiquitination and subsequent proteasomal degradation of target proteins. In the DCX complexes, acts as a scaffolding subunit required to stabilize the complex.</text>
</comment>
<dbReference type="InterPro" id="IPR018276">
    <property type="entry name" value="DDA1_dom"/>
</dbReference>
<dbReference type="EMBL" id="CAKOFQ010006660">
    <property type="protein sequence ID" value="CAH1955468.1"/>
    <property type="molecule type" value="Genomic_DNA"/>
</dbReference>
<evidence type="ECO:0000313" key="6">
    <source>
        <dbReference type="EMBL" id="CAH1955468.1"/>
    </source>
</evidence>
<name>A0A9P0JLD5_ACAOB</name>
<dbReference type="Proteomes" id="UP001152888">
    <property type="component" value="Unassembled WGS sequence"/>
</dbReference>
<evidence type="ECO:0000313" key="7">
    <source>
        <dbReference type="Proteomes" id="UP001152888"/>
    </source>
</evidence>
<dbReference type="PANTHER" id="PTHR31879:SF2">
    <property type="entry name" value="DET1- AND DDB1-ASSOCIATED PROTEIN 1"/>
    <property type="match status" value="1"/>
</dbReference>
<protein>
    <recommendedName>
        <fullName evidence="2">DET1- and DDB1-associated protein 1</fullName>
    </recommendedName>
</protein>
<dbReference type="GO" id="GO:0032436">
    <property type="term" value="P:positive regulation of proteasomal ubiquitin-dependent protein catabolic process"/>
    <property type="evidence" value="ECO:0007669"/>
    <property type="project" value="TreeGrafter"/>
</dbReference>
<dbReference type="InterPro" id="IPR033575">
    <property type="entry name" value="DDA1-like"/>
</dbReference>
<keyword evidence="7" id="KW-1185">Reference proteome</keyword>
<reference evidence="6" key="1">
    <citation type="submission" date="2022-03" db="EMBL/GenBank/DDBJ databases">
        <authorList>
            <person name="Sayadi A."/>
        </authorList>
    </citation>
    <scope>NUCLEOTIDE SEQUENCE</scope>
</reference>
<evidence type="ECO:0000256" key="3">
    <source>
        <dbReference type="ARBA" id="ARBA00045586"/>
    </source>
</evidence>
<comment type="caution">
    <text evidence="6">The sequence shown here is derived from an EMBL/GenBank/DDBJ whole genome shotgun (WGS) entry which is preliminary data.</text>
</comment>
<feature type="region of interest" description="Disordered" evidence="4">
    <location>
        <begin position="71"/>
        <end position="98"/>
    </location>
</feature>
<evidence type="ECO:0000256" key="2">
    <source>
        <dbReference type="ARBA" id="ARBA00018256"/>
    </source>
</evidence>
<comment type="similarity">
    <text evidence="1">Belongs to the DDA1 family.</text>
</comment>
<feature type="domain" description="DET1- and DDB1-associated protein 1" evidence="5">
    <location>
        <begin position="6"/>
        <end position="67"/>
    </location>
</feature>
<evidence type="ECO:0000259" key="5">
    <source>
        <dbReference type="Pfam" id="PF10172"/>
    </source>
</evidence>
<dbReference type="PANTHER" id="PTHR31879">
    <property type="entry name" value="DET1- AND DDB1-ASSOCIATED PROTEIN 1"/>
    <property type="match status" value="1"/>
</dbReference>
<dbReference type="OrthoDB" id="8598182at2759"/>
<gene>
    <name evidence="6" type="ORF">ACAOBT_LOCUS1074</name>
</gene>